<feature type="compositionally biased region" description="Polar residues" evidence="1">
    <location>
        <begin position="76"/>
        <end position="85"/>
    </location>
</feature>
<feature type="compositionally biased region" description="Basic residues" evidence="1">
    <location>
        <begin position="89"/>
        <end position="109"/>
    </location>
</feature>
<name>A0A225W1Q0_9STRA</name>
<comment type="caution">
    <text evidence="2">The sequence shown here is derived from an EMBL/GenBank/DDBJ whole genome shotgun (WGS) entry which is preliminary data.</text>
</comment>
<accession>A0A225W1Q0</accession>
<proteinExistence type="predicted"/>
<gene>
    <name evidence="2" type="ORF">PHMEG_00015460</name>
</gene>
<evidence type="ECO:0000313" key="3">
    <source>
        <dbReference type="Proteomes" id="UP000198211"/>
    </source>
</evidence>
<keyword evidence="3" id="KW-1185">Reference proteome</keyword>
<evidence type="ECO:0000256" key="1">
    <source>
        <dbReference type="SAM" id="MobiDB-lite"/>
    </source>
</evidence>
<sequence>MPYVSVNCPVCGLDLAAASLKNNVVRQLCLNRKVPSLKVRLLQEARASKLAYDRWYAIARRGVLEGLALHIVQRGSETVSTTDSPNGHHPSKVFLRRSRQHLNKVQRPQ</sequence>
<reference evidence="3" key="1">
    <citation type="submission" date="2017-03" db="EMBL/GenBank/DDBJ databases">
        <title>Phytopthora megakarya and P. palmivora, two closely related causual agents of cacao black pod achieved similar genome size and gene model numbers by different mechanisms.</title>
        <authorList>
            <person name="Ali S."/>
            <person name="Shao J."/>
            <person name="Larry D.J."/>
            <person name="Kronmiller B."/>
            <person name="Shen D."/>
            <person name="Strem M.D."/>
            <person name="Melnick R.L."/>
            <person name="Guiltinan M.J."/>
            <person name="Tyler B.M."/>
            <person name="Meinhardt L.W."/>
            <person name="Bailey B.A."/>
        </authorList>
    </citation>
    <scope>NUCLEOTIDE SEQUENCE [LARGE SCALE GENOMIC DNA]</scope>
    <source>
        <strain evidence="3">zdho120</strain>
    </source>
</reference>
<feature type="region of interest" description="Disordered" evidence="1">
    <location>
        <begin position="76"/>
        <end position="109"/>
    </location>
</feature>
<dbReference type="AlphaFoldDB" id="A0A225W1Q0"/>
<dbReference type="EMBL" id="NBNE01002106">
    <property type="protein sequence ID" value="OWZ11505.1"/>
    <property type="molecule type" value="Genomic_DNA"/>
</dbReference>
<evidence type="ECO:0000313" key="2">
    <source>
        <dbReference type="EMBL" id="OWZ11505.1"/>
    </source>
</evidence>
<organism evidence="2 3">
    <name type="scientific">Phytophthora megakarya</name>
    <dbReference type="NCBI Taxonomy" id="4795"/>
    <lineage>
        <taxon>Eukaryota</taxon>
        <taxon>Sar</taxon>
        <taxon>Stramenopiles</taxon>
        <taxon>Oomycota</taxon>
        <taxon>Peronosporomycetes</taxon>
        <taxon>Peronosporales</taxon>
        <taxon>Peronosporaceae</taxon>
        <taxon>Phytophthora</taxon>
    </lineage>
</organism>
<protein>
    <submittedName>
        <fullName evidence="2">Uncharacterized protein</fullName>
    </submittedName>
</protein>
<dbReference type="OrthoDB" id="133735at2759"/>
<dbReference type="Proteomes" id="UP000198211">
    <property type="component" value="Unassembled WGS sequence"/>
</dbReference>